<dbReference type="EMBL" id="WJQT01000003">
    <property type="protein sequence ID" value="MRJ46741.1"/>
    <property type="molecule type" value="Genomic_DNA"/>
</dbReference>
<dbReference type="PANTHER" id="PTHR21343">
    <property type="entry name" value="DETHIOBIOTIN SYNTHETASE"/>
    <property type="match status" value="1"/>
</dbReference>
<comment type="catalytic activity">
    <reaction evidence="2">
        <text>L-glutamine + H2O = L-glutamate + NH4(+)</text>
        <dbReference type="Rhea" id="RHEA:15889"/>
        <dbReference type="ChEBI" id="CHEBI:15377"/>
        <dbReference type="ChEBI" id="CHEBI:28938"/>
        <dbReference type="ChEBI" id="CHEBI:29985"/>
        <dbReference type="ChEBI" id="CHEBI:58359"/>
        <dbReference type="EC" id="3.5.1.2"/>
    </reaction>
</comment>
<protein>
    <recommendedName>
        <fullName evidence="2">Lipid II isoglutaminyl synthase (glutamine-hydrolyzing) subunit GatD</fullName>
        <ecNumber evidence="2">6.3.5.13</ecNumber>
    </recommendedName>
    <alternativeName>
        <fullName evidence="2">Lipid II isoglutaminyl synthase glutaminase subunit</fullName>
        <ecNumber evidence="2">3.5.1.2</ecNumber>
    </alternativeName>
</protein>
<keyword evidence="2" id="KW-0573">Peptidoglycan synthesis</keyword>
<dbReference type="EC" id="6.3.5.13" evidence="2"/>
<dbReference type="InterPro" id="IPR029062">
    <property type="entry name" value="Class_I_gatase-like"/>
</dbReference>
<dbReference type="Proteomes" id="UP000440066">
    <property type="component" value="Unassembled WGS sequence"/>
</dbReference>
<name>A0A6I2GJU3_9LACT</name>
<organism evidence="4 6">
    <name type="scientific">Fundicoccus ignavus</name>
    <dbReference type="NCBI Taxonomy" id="2664442"/>
    <lineage>
        <taxon>Bacteria</taxon>
        <taxon>Bacillati</taxon>
        <taxon>Bacillota</taxon>
        <taxon>Bacilli</taxon>
        <taxon>Lactobacillales</taxon>
        <taxon>Aerococcaceae</taxon>
        <taxon>Fundicoccus</taxon>
    </lineage>
</organism>
<dbReference type="PANTHER" id="PTHR21343:SF9">
    <property type="entry name" value="LIPID II ISOGLUTAMINYL SYNTHASE (GLUTAMINE-HYDROLYZING) SUBUNIT GATD"/>
    <property type="match status" value="1"/>
</dbReference>
<evidence type="ECO:0000256" key="2">
    <source>
        <dbReference type="HAMAP-Rule" id="MF_02213"/>
    </source>
</evidence>
<gene>
    <name evidence="2" type="primary">gatD</name>
    <name evidence="5" type="ORF">GF867_04045</name>
    <name evidence="4" type="ORF">GIY09_06355</name>
</gene>
<comment type="pathway">
    <text evidence="2">Cell wall biogenesis; peptidoglycan biosynthesis.</text>
</comment>
<comment type="similarity">
    <text evidence="2">Belongs to the CobB/CobQ family. GatD subfamily.</text>
</comment>
<reference evidence="4 6" key="2">
    <citation type="submission" date="2019-11" db="EMBL/GenBank/DDBJ databases">
        <title>Characterisation of Fundicoccus ignavus gen. nov. sp. nov., a novel genus of the family Aerococcaceae isolated from bulk tank milk.</title>
        <authorList>
            <person name="Siebert A."/>
            <person name="Huptas C."/>
            <person name="Wenning M."/>
            <person name="Scherer S."/>
            <person name="Doll E.V."/>
        </authorList>
    </citation>
    <scope>NUCLEOTIDE SEQUENCE [LARGE SCALE GENOMIC DNA]</scope>
    <source>
        <strain evidence="4 6">WS4759</strain>
    </source>
</reference>
<dbReference type="EC" id="3.5.1.2" evidence="2"/>
<accession>A0A6I2GJU3</accession>
<sequence length="216" mass="24483">MKTIRICHLYGNLLNTYGDNGNLLMIQYYAKKKGYQVDTKIVSLDDDFNAADYDIVFFGGGQDFEQKIIAKNSQRLKNELQSYIENNGVMLAICGGYQLLGEYYVTAKGEKINALGILPLYTERQINSRFIGDIEIYDEINNQTYVGFENHNGVTHLAGDLQPLGKVIKGNGNNGQDQTEGLHYKNVFCSYFHGPLLVRNKWLAEHLIDLTIKQLN</sequence>
<dbReference type="SUPFAM" id="SSF52317">
    <property type="entry name" value="Class I glutamine amidotransferase-like"/>
    <property type="match status" value="1"/>
</dbReference>
<comment type="function">
    <text evidence="2">The lipid II isoglutaminyl synthase complex catalyzes the formation of alpha-D-isoglutamine in the cell wall lipid II stem peptide. The GatD subunit catalyzes the hydrolysis of glutamine to glutamate and ammonia. The resulting ammonia molecule is channeled to the active site of MurT.</text>
</comment>
<dbReference type="Proteomes" id="UP000430975">
    <property type="component" value="Unassembled WGS sequence"/>
</dbReference>
<dbReference type="PROSITE" id="PS51274">
    <property type="entry name" value="GATASE_COBBQ"/>
    <property type="match status" value="1"/>
</dbReference>
<feature type="binding site" evidence="2">
    <location>
        <position position="129"/>
    </location>
    <ligand>
        <name>substrate</name>
    </ligand>
</feature>
<dbReference type="GO" id="GO:0008360">
    <property type="term" value="P:regulation of cell shape"/>
    <property type="evidence" value="ECO:0007669"/>
    <property type="project" value="UniProtKB-KW"/>
</dbReference>
<evidence type="ECO:0000313" key="7">
    <source>
        <dbReference type="Proteomes" id="UP000440066"/>
    </source>
</evidence>
<dbReference type="HAMAP" id="MF_02213">
    <property type="entry name" value="Lipid_II_synth_GatD"/>
    <property type="match status" value="1"/>
</dbReference>
<dbReference type="EMBL" id="WJQS01000004">
    <property type="protein sequence ID" value="MRI85499.1"/>
    <property type="molecule type" value="Genomic_DNA"/>
</dbReference>
<feature type="active site" evidence="2">
    <location>
        <position position="193"/>
    </location>
</feature>
<dbReference type="InterPro" id="IPR043702">
    <property type="entry name" value="Lipid_II_synth_GatD"/>
</dbReference>
<comment type="caution">
    <text evidence="4">The sequence shown here is derived from an EMBL/GenBank/DDBJ whole genome shotgun (WGS) entry which is preliminary data.</text>
</comment>
<keyword evidence="2" id="KW-0133">Cell shape</keyword>
<dbReference type="CDD" id="cd01750">
    <property type="entry name" value="GATase1_CobQ"/>
    <property type="match status" value="1"/>
</dbReference>
<evidence type="ECO:0000256" key="1">
    <source>
        <dbReference type="ARBA" id="ARBA00022962"/>
    </source>
</evidence>
<dbReference type="GO" id="GO:0004359">
    <property type="term" value="F:glutaminase activity"/>
    <property type="evidence" value="ECO:0007669"/>
    <property type="project" value="UniProtKB-UniRule"/>
</dbReference>
<reference evidence="5 7" key="1">
    <citation type="submission" date="2019-11" db="EMBL/GenBank/DDBJ databases">
        <title>Characterisation of Fundicoccus ignavus gen. nov. sp. nov., a novel genus of the family Aerococcaceae from bulk tank milk.</title>
        <authorList>
            <person name="Siebert A."/>
            <person name="Huptas C."/>
            <person name="Wenning M."/>
            <person name="Scherer S."/>
            <person name="Doll E.V."/>
        </authorList>
    </citation>
    <scope>NUCLEOTIDE SEQUENCE [LARGE SCALE GENOMIC DNA]</scope>
    <source>
        <strain evidence="5 7">DSM 109652</strain>
    </source>
</reference>
<evidence type="ECO:0000259" key="3">
    <source>
        <dbReference type="Pfam" id="PF07685"/>
    </source>
</evidence>
<evidence type="ECO:0000313" key="6">
    <source>
        <dbReference type="Proteomes" id="UP000430975"/>
    </source>
</evidence>
<feature type="domain" description="CobB/CobQ-like glutamine amidotransferase" evidence="3">
    <location>
        <begin position="5"/>
        <end position="200"/>
    </location>
</feature>
<keyword evidence="2" id="KW-0961">Cell wall biogenesis/degradation</keyword>
<dbReference type="InterPro" id="IPR011698">
    <property type="entry name" value="GATase_3"/>
</dbReference>
<dbReference type="Pfam" id="PF07685">
    <property type="entry name" value="GATase_3"/>
    <property type="match status" value="1"/>
</dbReference>
<keyword evidence="6" id="KW-1185">Reference proteome</keyword>
<keyword evidence="2" id="KW-0378">Hydrolase</keyword>
<dbReference type="UniPathway" id="UPA00219"/>
<dbReference type="GO" id="GO:0009236">
    <property type="term" value="P:cobalamin biosynthetic process"/>
    <property type="evidence" value="ECO:0007669"/>
    <property type="project" value="InterPro"/>
</dbReference>
<dbReference type="GO" id="GO:0009252">
    <property type="term" value="P:peptidoglycan biosynthetic process"/>
    <property type="evidence" value="ECO:0007669"/>
    <property type="project" value="UniProtKB-UniRule"/>
</dbReference>
<dbReference type="GO" id="GO:0140282">
    <property type="term" value="F:carbon-nitrogen ligase activity on lipid II"/>
    <property type="evidence" value="ECO:0007669"/>
    <property type="project" value="UniProtKB-UniRule"/>
</dbReference>
<evidence type="ECO:0000313" key="5">
    <source>
        <dbReference type="EMBL" id="MRJ46741.1"/>
    </source>
</evidence>
<dbReference type="RefSeq" id="WP_153831827.1">
    <property type="nucleotide sequence ID" value="NZ_WJQS01000004.1"/>
</dbReference>
<comment type="subunit">
    <text evidence="2">Forms a heterodimer with MurT.</text>
</comment>
<dbReference type="GO" id="GO:0071555">
    <property type="term" value="P:cell wall organization"/>
    <property type="evidence" value="ECO:0007669"/>
    <property type="project" value="UniProtKB-KW"/>
</dbReference>
<feature type="active site" description="Nucleophile" evidence="2">
    <location>
        <position position="94"/>
    </location>
</feature>
<comment type="catalytic activity">
    <reaction evidence="2">
        <text>beta-D-GlcNAc-(1-&gt;4)-Mur2Ac(oyl-L-Ala-gamma-D-Glu-L-Lys-D-Ala-D-Ala)-di-trans,octa-cis-undecaprenyl diphosphate + L-glutamine + ATP + H2O = beta-D-GlcNAc-(1-&gt;4)-Mur2Ac(oyl-L-Ala-D-isoglutaminyl-L-Lys-D-Ala-D-Ala)-di-trans,octa-cis-undecaprenyl diphosphate + L-glutamate + ADP + phosphate + H(+)</text>
        <dbReference type="Rhea" id="RHEA:57928"/>
        <dbReference type="ChEBI" id="CHEBI:15377"/>
        <dbReference type="ChEBI" id="CHEBI:15378"/>
        <dbReference type="ChEBI" id="CHEBI:29985"/>
        <dbReference type="ChEBI" id="CHEBI:30616"/>
        <dbReference type="ChEBI" id="CHEBI:43474"/>
        <dbReference type="ChEBI" id="CHEBI:58359"/>
        <dbReference type="ChEBI" id="CHEBI:60033"/>
        <dbReference type="ChEBI" id="CHEBI:62233"/>
        <dbReference type="ChEBI" id="CHEBI:456216"/>
        <dbReference type="EC" id="6.3.5.13"/>
    </reaction>
</comment>
<proteinExistence type="inferred from homology"/>
<keyword evidence="2" id="KW-0436">Ligase</keyword>
<dbReference type="Gene3D" id="3.40.50.880">
    <property type="match status" value="1"/>
</dbReference>
<keyword evidence="1 2" id="KW-0315">Glutamine amidotransferase</keyword>
<dbReference type="InterPro" id="IPR033949">
    <property type="entry name" value="CobQ_GATase1"/>
</dbReference>
<evidence type="ECO:0000313" key="4">
    <source>
        <dbReference type="EMBL" id="MRI85499.1"/>
    </source>
</evidence>
<dbReference type="AlphaFoldDB" id="A0A6I2GJU3"/>